<feature type="region of interest" description="Disordered" evidence="1">
    <location>
        <begin position="265"/>
        <end position="326"/>
    </location>
</feature>
<evidence type="ECO:0000256" key="1">
    <source>
        <dbReference type="SAM" id="MobiDB-lite"/>
    </source>
</evidence>
<gene>
    <name evidence="2" type="ORF">LCGC14_1908050</name>
</gene>
<sequence>MKSFADTVAQIMKNLVAGPIGAQDMNAGEHIVQRPDKQYGRDKDAELYREDEELDKSVVPQHYIPEYGAVEVLFKSGPPAMVIKANDELRDDITNQEIVVGGYASPQVIDREKHLIQKEAMIKDLPRFLAEPLYANAMILHSNVQVGQVLKEWTNPKTGKTYETQVDDIGLFCVIKIRTDPYRPKIVDKVVEDIEKGNLKAFSISGDAPLDSREHKCADGECFWVIPSIEFYEITICEEGVNQGAKLMILSKSCPDGKCGLVQKEGPPELVQSGKTPPEPDIKETSGAATGSLGGEKATGTGNIGKDGGASPIPEGVDTDQPKPTPQAALPTGVLDMDAEETKETLTERVGEIADVVGEKEAVELVEDVVEASEKLDNVGAGAGATGSGDANTMADFGKPYSRDTAVMKGDPSIDRFFQSYRTFLARGASPEDAYFKLLEDGADGEPAPDWFGTRDGKFRQFLIQANRAGLAIPTIRLRMQGNKEGEIVPDPELMAWDLLQTAINRMRGTIDKDVSPDVLSPHN</sequence>
<protein>
    <recommendedName>
        <fullName evidence="3">Phage-like element PBSX protein XkdF domain-containing protein</fullName>
    </recommendedName>
</protein>
<proteinExistence type="predicted"/>
<evidence type="ECO:0000313" key="2">
    <source>
        <dbReference type="EMBL" id="KKL90101.1"/>
    </source>
</evidence>
<accession>A0A0F9GHQ6</accession>
<dbReference type="AlphaFoldDB" id="A0A0F9GHQ6"/>
<comment type="caution">
    <text evidence="2">The sequence shown here is derived from an EMBL/GenBank/DDBJ whole genome shotgun (WGS) entry which is preliminary data.</text>
</comment>
<feature type="non-terminal residue" evidence="2">
    <location>
        <position position="524"/>
    </location>
</feature>
<evidence type="ECO:0008006" key="3">
    <source>
        <dbReference type="Google" id="ProtNLM"/>
    </source>
</evidence>
<reference evidence="2" key="1">
    <citation type="journal article" date="2015" name="Nature">
        <title>Complex archaea that bridge the gap between prokaryotes and eukaryotes.</title>
        <authorList>
            <person name="Spang A."/>
            <person name="Saw J.H."/>
            <person name="Jorgensen S.L."/>
            <person name="Zaremba-Niedzwiedzka K."/>
            <person name="Martijn J."/>
            <person name="Lind A.E."/>
            <person name="van Eijk R."/>
            <person name="Schleper C."/>
            <person name="Guy L."/>
            <person name="Ettema T.J."/>
        </authorList>
    </citation>
    <scope>NUCLEOTIDE SEQUENCE</scope>
</reference>
<organism evidence="2">
    <name type="scientific">marine sediment metagenome</name>
    <dbReference type="NCBI Taxonomy" id="412755"/>
    <lineage>
        <taxon>unclassified sequences</taxon>
        <taxon>metagenomes</taxon>
        <taxon>ecological metagenomes</taxon>
    </lineage>
</organism>
<dbReference type="EMBL" id="LAZR01020103">
    <property type="protein sequence ID" value="KKL90101.1"/>
    <property type="molecule type" value="Genomic_DNA"/>
</dbReference>
<name>A0A0F9GHQ6_9ZZZZ</name>